<keyword evidence="3" id="KW-1185">Reference proteome</keyword>
<name>A0A4R6YW15_9GAMM</name>
<organism evidence="2 3">
    <name type="scientific">Tahibacter aquaticus</name>
    <dbReference type="NCBI Taxonomy" id="520092"/>
    <lineage>
        <taxon>Bacteria</taxon>
        <taxon>Pseudomonadati</taxon>
        <taxon>Pseudomonadota</taxon>
        <taxon>Gammaproteobacteria</taxon>
        <taxon>Lysobacterales</taxon>
        <taxon>Rhodanobacteraceae</taxon>
        <taxon>Tahibacter</taxon>
    </lineage>
</organism>
<gene>
    <name evidence="2" type="ORF">DFR29_10714</name>
</gene>
<feature type="domain" description="N-acetyltransferase" evidence="1">
    <location>
        <begin position="36"/>
        <end position="189"/>
    </location>
</feature>
<proteinExistence type="predicted"/>
<dbReference type="AlphaFoldDB" id="A0A4R6YW15"/>
<dbReference type="PROSITE" id="PS51186">
    <property type="entry name" value="GNAT"/>
    <property type="match status" value="1"/>
</dbReference>
<dbReference type="InterPro" id="IPR051531">
    <property type="entry name" value="N-acetyltransferase"/>
</dbReference>
<evidence type="ECO:0000259" key="1">
    <source>
        <dbReference type="PROSITE" id="PS51186"/>
    </source>
</evidence>
<dbReference type="Gene3D" id="3.40.630.30">
    <property type="match status" value="1"/>
</dbReference>
<dbReference type="PANTHER" id="PTHR43792:SF1">
    <property type="entry name" value="N-ACETYLTRANSFERASE DOMAIN-CONTAINING PROTEIN"/>
    <property type="match status" value="1"/>
</dbReference>
<keyword evidence="2" id="KW-0808">Transferase</keyword>
<dbReference type="InterPro" id="IPR016181">
    <property type="entry name" value="Acyl_CoA_acyltransferase"/>
</dbReference>
<dbReference type="Pfam" id="PF13302">
    <property type="entry name" value="Acetyltransf_3"/>
    <property type="match status" value="1"/>
</dbReference>
<dbReference type="Proteomes" id="UP000295293">
    <property type="component" value="Unassembled WGS sequence"/>
</dbReference>
<dbReference type="EMBL" id="SNZH01000007">
    <property type="protein sequence ID" value="TDR43010.1"/>
    <property type="molecule type" value="Genomic_DNA"/>
</dbReference>
<evidence type="ECO:0000313" key="2">
    <source>
        <dbReference type="EMBL" id="TDR43010.1"/>
    </source>
</evidence>
<dbReference type="PANTHER" id="PTHR43792">
    <property type="entry name" value="GNAT FAMILY, PUTATIVE (AFU_ORTHOLOGUE AFUA_3G00765)-RELATED-RELATED"/>
    <property type="match status" value="1"/>
</dbReference>
<dbReference type="InterPro" id="IPR000182">
    <property type="entry name" value="GNAT_dom"/>
</dbReference>
<dbReference type="SUPFAM" id="SSF55729">
    <property type="entry name" value="Acyl-CoA N-acyltransferases (Nat)"/>
    <property type="match status" value="1"/>
</dbReference>
<accession>A0A4R6YW15</accession>
<sequence length="204" mass="22607">MRAPELGRALFSGENMGRDAVSEAKQDHRVIETERLLLRPPQREDLDGWAEFAADPDCMRFLGGAQGRSAAWRAMMCMAGSWQLQGFAMFSVIEKSSGRWMGRIGPWMPADWPGTEVGWGLSAAAQGKGYAVEAATAAIDWAFANLGWSEVIHCIDPDNTPSIRVAEKLGARLLRRVTLPAPYDTMIIDAWGQSREEWQARPRA</sequence>
<comment type="caution">
    <text evidence="2">The sequence shown here is derived from an EMBL/GenBank/DDBJ whole genome shotgun (WGS) entry which is preliminary data.</text>
</comment>
<evidence type="ECO:0000313" key="3">
    <source>
        <dbReference type="Proteomes" id="UP000295293"/>
    </source>
</evidence>
<protein>
    <submittedName>
        <fullName evidence="2">RimJ/RimL family protein N-acetyltransferase</fullName>
    </submittedName>
</protein>
<dbReference type="GO" id="GO:0016747">
    <property type="term" value="F:acyltransferase activity, transferring groups other than amino-acyl groups"/>
    <property type="evidence" value="ECO:0007669"/>
    <property type="project" value="InterPro"/>
</dbReference>
<reference evidence="2 3" key="1">
    <citation type="submission" date="2019-03" db="EMBL/GenBank/DDBJ databases">
        <title>Genomic Encyclopedia of Type Strains, Phase IV (KMG-IV): sequencing the most valuable type-strain genomes for metagenomic binning, comparative biology and taxonomic classification.</title>
        <authorList>
            <person name="Goeker M."/>
        </authorList>
    </citation>
    <scope>NUCLEOTIDE SEQUENCE [LARGE SCALE GENOMIC DNA]</scope>
    <source>
        <strain evidence="2 3">DSM 21667</strain>
    </source>
</reference>